<feature type="region of interest" description="Disordered" evidence="7">
    <location>
        <begin position="839"/>
        <end position="871"/>
    </location>
</feature>
<evidence type="ECO:0000256" key="3">
    <source>
        <dbReference type="ARBA" id="ARBA00022490"/>
    </source>
</evidence>
<comment type="subcellular location">
    <subcellularLocation>
        <location evidence="1">Cytoplasm</location>
        <location evidence="1">Cytoskeleton</location>
    </subcellularLocation>
</comment>
<dbReference type="InterPro" id="IPR008604">
    <property type="entry name" value="MAP7_fam"/>
</dbReference>
<sequence length="871" mass="94954">MATPPPGQLCPVPAAVTPPGQPVSPIPAAVAPSAESVPPWCDKTPPAPPHPPTTEQPKEEASPRTAGQLLPVPTAPCPAETLPHGSTAVAPTAGKGAPSDAKSPPGSTARPPKDAPPKDVSPKDVPPKDVPPKDAPSKDIHPKDTPSKDVPPKDASPKDTPSKDVAPKDVLPKDVTPKDVTPKDVPPKAPCARGTLSPQPHAAATHPHCGRVALRVHGVLHPPGWAVTPPRGLPPAAAKRALWLEKEEKAKVLRERQLEERRRRLEEQRLRAEKRRAVLEERQRQKLEKNKERYEAAIQRSAKKTWAEIRQQRWSWAGALHHGSAAHKDGASRCSVSAVNLPKHVDSIINKRLSKSSATLWNSPSRNRSLQLSPWESSIVDRLMTPTLSFLARSRSAVTLAGNGKEQVPVCPRSASASPLSPCHNHRLPHRCWERRRGTAGSPDVTPRRRAESSPVSKKEKKEKERENAKERSALSRERSLKKRQSLPGAQPRLLPTADSSPGPKNRPSSPATPKTRPASPSPALGSPHKPPLPRSAHSSPKVRARARDERGEQDGQAKGRERKEEEKGPATPEPPRVPTEPAAGRYMVVRAPSAPAAHSPPSRPSAGTTDREEAARLLAEKRRQAREQREREERERLQEERAQRAAEEQSRREALARQREEERQLQEEREAQEKARAEREETERLQRQREEAEAKAREEAERQRLEREKHFQREEQERLERKKRLEEIMKRTRKSDAADAKVGPGRRGAAAQVSTGVERGPGAGRTPAQPNPLPHSSPAKDVAAPVVNGVQPSKHENGFSGTEGSSELLELSHHGGSPSSIIPFGDKEPFLKQAVVKPPQVTGEGRGVSWGAGGDGASALTAAPVPTEVL</sequence>
<feature type="coiled-coil region" evidence="6">
    <location>
        <begin position="248"/>
        <end position="304"/>
    </location>
</feature>
<dbReference type="Ensembl" id="ENSPSTT00000007653.1">
    <property type="protein sequence ID" value="ENSPSTP00000007296.1"/>
    <property type="gene ID" value="ENSPSTG00000005109.1"/>
</dbReference>
<proteinExistence type="inferred from homology"/>
<name>A0A8C9EZB2_PAVCR</name>
<keyword evidence="3" id="KW-0963">Cytoplasm</keyword>
<feature type="compositionally biased region" description="Gly residues" evidence="7">
    <location>
        <begin position="845"/>
        <end position="857"/>
    </location>
</feature>
<keyword evidence="4 6" id="KW-0175">Coiled coil</keyword>
<feature type="compositionally biased region" description="Basic and acidic residues" evidence="7">
    <location>
        <begin position="610"/>
        <end position="740"/>
    </location>
</feature>
<feature type="compositionally biased region" description="Basic and acidic residues" evidence="7">
    <location>
        <begin position="546"/>
        <end position="569"/>
    </location>
</feature>
<feature type="compositionally biased region" description="Basic and acidic residues" evidence="7">
    <location>
        <begin position="446"/>
        <end position="479"/>
    </location>
</feature>
<feature type="compositionally biased region" description="Pro residues" evidence="7">
    <location>
        <begin position="45"/>
        <end position="54"/>
    </location>
</feature>
<dbReference type="PANTHER" id="PTHR15073">
    <property type="entry name" value="MICROTUBULE-ASSOCIATED PROTEIN"/>
    <property type="match status" value="1"/>
</dbReference>
<dbReference type="PANTHER" id="PTHR15073:SF2">
    <property type="entry name" value="MAP7 DOMAIN-CONTAINING PROTEIN 1"/>
    <property type="match status" value="1"/>
</dbReference>
<dbReference type="GO" id="GO:0000226">
    <property type="term" value="P:microtubule cytoskeleton organization"/>
    <property type="evidence" value="ECO:0007669"/>
    <property type="project" value="InterPro"/>
</dbReference>
<feature type="region of interest" description="Disordered" evidence="7">
    <location>
        <begin position="1"/>
        <end position="208"/>
    </location>
</feature>
<dbReference type="Pfam" id="PF05672">
    <property type="entry name" value="MAP7"/>
    <property type="match status" value="1"/>
</dbReference>
<feature type="compositionally biased region" description="Basic and acidic residues" evidence="7">
    <location>
        <begin position="111"/>
        <end position="186"/>
    </location>
</feature>
<evidence type="ECO:0000256" key="1">
    <source>
        <dbReference type="ARBA" id="ARBA00004245"/>
    </source>
</evidence>
<keyword evidence="5" id="KW-0206">Cytoskeleton</keyword>
<reference evidence="8" key="2">
    <citation type="submission" date="2025-09" db="UniProtKB">
        <authorList>
            <consortium name="Ensembl"/>
        </authorList>
    </citation>
    <scope>IDENTIFICATION</scope>
</reference>
<dbReference type="AlphaFoldDB" id="A0A8C9EZB2"/>
<comment type="similarity">
    <text evidence="2">Belongs to the MAP7 family.</text>
</comment>
<organism evidence="8 9">
    <name type="scientific">Pavo cristatus</name>
    <name type="common">Indian peafowl</name>
    <name type="synonym">Blue peafowl</name>
    <dbReference type="NCBI Taxonomy" id="9049"/>
    <lineage>
        <taxon>Eukaryota</taxon>
        <taxon>Metazoa</taxon>
        <taxon>Chordata</taxon>
        <taxon>Craniata</taxon>
        <taxon>Vertebrata</taxon>
        <taxon>Euteleostomi</taxon>
        <taxon>Archelosauria</taxon>
        <taxon>Archosauria</taxon>
        <taxon>Dinosauria</taxon>
        <taxon>Saurischia</taxon>
        <taxon>Theropoda</taxon>
        <taxon>Coelurosauria</taxon>
        <taxon>Aves</taxon>
        <taxon>Neognathae</taxon>
        <taxon>Galloanserae</taxon>
        <taxon>Galliformes</taxon>
        <taxon>Phasianidae</taxon>
        <taxon>Phasianinae</taxon>
        <taxon>Pavo</taxon>
    </lineage>
</organism>
<protein>
    <submittedName>
        <fullName evidence="8">MAP7 domain containing 1</fullName>
    </submittedName>
</protein>
<feature type="compositionally biased region" description="Low complexity" evidence="7">
    <location>
        <begin position="591"/>
        <end position="607"/>
    </location>
</feature>
<evidence type="ECO:0000313" key="8">
    <source>
        <dbReference type="Ensembl" id="ENSPSTP00000007296.1"/>
    </source>
</evidence>
<feature type="compositionally biased region" description="Low complexity" evidence="7">
    <location>
        <begin position="26"/>
        <end position="39"/>
    </location>
</feature>
<dbReference type="GO" id="GO:0015630">
    <property type="term" value="C:microtubule cytoskeleton"/>
    <property type="evidence" value="ECO:0007669"/>
    <property type="project" value="InterPro"/>
</dbReference>
<evidence type="ECO:0000256" key="5">
    <source>
        <dbReference type="ARBA" id="ARBA00023212"/>
    </source>
</evidence>
<keyword evidence="9" id="KW-1185">Reference proteome</keyword>
<dbReference type="InterPro" id="IPR051483">
    <property type="entry name" value="MAP7_domain-containing"/>
</dbReference>
<evidence type="ECO:0000256" key="6">
    <source>
        <dbReference type="SAM" id="Coils"/>
    </source>
</evidence>
<reference evidence="8" key="1">
    <citation type="submission" date="2025-08" db="UniProtKB">
        <authorList>
            <consortium name="Ensembl"/>
        </authorList>
    </citation>
    <scope>IDENTIFICATION</scope>
</reference>
<dbReference type="Proteomes" id="UP000694428">
    <property type="component" value="Unplaced"/>
</dbReference>
<feature type="region of interest" description="Disordered" evidence="7">
    <location>
        <begin position="401"/>
        <end position="826"/>
    </location>
</feature>
<evidence type="ECO:0000256" key="4">
    <source>
        <dbReference type="ARBA" id="ARBA00023054"/>
    </source>
</evidence>
<evidence type="ECO:0000256" key="7">
    <source>
        <dbReference type="SAM" id="MobiDB-lite"/>
    </source>
</evidence>
<evidence type="ECO:0000313" key="9">
    <source>
        <dbReference type="Proteomes" id="UP000694428"/>
    </source>
</evidence>
<accession>A0A8C9EZB2</accession>
<evidence type="ECO:0000256" key="2">
    <source>
        <dbReference type="ARBA" id="ARBA00007525"/>
    </source>
</evidence>